<dbReference type="RefSeq" id="WP_120166541.1">
    <property type="nucleotide sequence ID" value="NZ_MCIB01000001.1"/>
</dbReference>
<gene>
    <name evidence="1" type="ORF">BET03_01545</name>
</gene>
<dbReference type="PROSITE" id="PS00197">
    <property type="entry name" value="2FE2S_FER_1"/>
    <property type="match status" value="1"/>
</dbReference>
<sequence>MGDLKLKCVDAGSEFCPCYLAETNDCITCSHLQGKDFCDCNWTGVCIYQEYVWNGYKSKNSREIIGSKIINKKNINKKCVLLKLKVTKTLARQLREPGSYVFLRNPNVSEYFDVPMSVMDADELNGYIYIAYKIHGTKTKKLDESNKNVLLRGPYWNGVLGFKNLKTTSNSNCLVIARGIAQAPTVLVVKKLIRNNNNVTVILDKGNINEIFIEEFIKGLNVNIIQENLKSSKGKFLVEKALKEEKVQLVFIGGSSSFQYELMKKIDGLNLNPKIVITNNKEMCCGEGICGSCSIQLEDGSIIKLCKTQIDVEKLLKGGLR</sequence>
<dbReference type="SUPFAM" id="SSF52343">
    <property type="entry name" value="Ferredoxin reductase-like, C-terminal NADP-linked domain"/>
    <property type="match status" value="1"/>
</dbReference>
<accession>A0A419TAN1</accession>
<evidence type="ECO:0000313" key="1">
    <source>
        <dbReference type="EMBL" id="RKD34539.1"/>
    </source>
</evidence>
<dbReference type="PANTHER" id="PTHR43513:SF3">
    <property type="entry name" value="DIHYDROOROTATE DEHYDROGENASE B (NAD(+)), ELECTRON TRANSFER SUBUNIT-RELATED"/>
    <property type="match status" value="1"/>
</dbReference>
<dbReference type="CDD" id="cd06192">
    <property type="entry name" value="DHOD_e_trans_like"/>
    <property type="match status" value="1"/>
</dbReference>
<keyword evidence="2" id="KW-1185">Reference proteome</keyword>
<evidence type="ECO:0000313" key="2">
    <source>
        <dbReference type="Proteomes" id="UP000284177"/>
    </source>
</evidence>
<dbReference type="Proteomes" id="UP000284177">
    <property type="component" value="Unassembled WGS sequence"/>
</dbReference>
<comment type="caution">
    <text evidence="1">The sequence shown here is derived from an EMBL/GenBank/DDBJ whole genome shotgun (WGS) entry which is preliminary data.</text>
</comment>
<dbReference type="NCBIfam" id="NF004470">
    <property type="entry name" value="PRK05802.1"/>
    <property type="match status" value="1"/>
</dbReference>
<dbReference type="Gene3D" id="2.40.30.10">
    <property type="entry name" value="Translation factors"/>
    <property type="match status" value="1"/>
</dbReference>
<protein>
    <submittedName>
        <fullName evidence="1">2-polyprenylphenol hydroxylase</fullName>
    </submittedName>
</protein>
<dbReference type="OrthoDB" id="1704963at2"/>
<name>A0A419TAN1_9FIRM</name>
<dbReference type="InterPro" id="IPR050353">
    <property type="entry name" value="PyrK_electron_transfer"/>
</dbReference>
<dbReference type="GO" id="GO:0051537">
    <property type="term" value="F:2 iron, 2 sulfur cluster binding"/>
    <property type="evidence" value="ECO:0007669"/>
    <property type="project" value="InterPro"/>
</dbReference>
<proteinExistence type="predicted"/>
<reference evidence="1 2" key="1">
    <citation type="submission" date="2016-08" db="EMBL/GenBank/DDBJ databases">
        <title>Novel Firmicutes and Novel Genomes.</title>
        <authorList>
            <person name="Poppleton D.I."/>
            <person name="Gribaldo S."/>
        </authorList>
    </citation>
    <scope>NUCLEOTIDE SEQUENCE [LARGE SCALE GENOMIC DNA]</scope>
    <source>
        <strain evidence="1 2">CTT3</strain>
    </source>
</reference>
<dbReference type="AlphaFoldDB" id="A0A419TAN1"/>
<dbReference type="InterPro" id="IPR017938">
    <property type="entry name" value="Riboflavin_synthase-like_b-brl"/>
</dbReference>
<dbReference type="PANTHER" id="PTHR43513">
    <property type="entry name" value="DIHYDROOROTATE DEHYDROGENASE B (NAD(+)), ELECTRON TRANSFER SUBUNIT"/>
    <property type="match status" value="1"/>
</dbReference>
<dbReference type="SUPFAM" id="SSF63380">
    <property type="entry name" value="Riboflavin synthase domain-like"/>
    <property type="match status" value="1"/>
</dbReference>
<dbReference type="EMBL" id="MCIB01000001">
    <property type="protein sequence ID" value="RKD34539.1"/>
    <property type="molecule type" value="Genomic_DNA"/>
</dbReference>
<dbReference type="InterPro" id="IPR039261">
    <property type="entry name" value="FNR_nucleotide-bd"/>
</dbReference>
<dbReference type="InterPro" id="IPR006058">
    <property type="entry name" value="2Fe2S_fd_BS"/>
</dbReference>
<organism evidence="1 2">
    <name type="scientific">Thermohalobacter berrensis</name>
    <dbReference type="NCBI Taxonomy" id="99594"/>
    <lineage>
        <taxon>Bacteria</taxon>
        <taxon>Bacillati</taxon>
        <taxon>Bacillota</taxon>
        <taxon>Tissierellia</taxon>
        <taxon>Tissierellales</taxon>
        <taxon>Thermohalobacteraceae</taxon>
        <taxon>Thermohalobacter</taxon>
    </lineage>
</organism>